<keyword evidence="3" id="KW-1185">Reference proteome</keyword>
<feature type="region of interest" description="Disordered" evidence="1">
    <location>
        <begin position="1"/>
        <end position="37"/>
    </location>
</feature>
<evidence type="ECO:0000313" key="3">
    <source>
        <dbReference type="Proteomes" id="UP000410492"/>
    </source>
</evidence>
<evidence type="ECO:0000313" key="2">
    <source>
        <dbReference type="EMBL" id="VEN45541.1"/>
    </source>
</evidence>
<proteinExistence type="predicted"/>
<feature type="compositionally biased region" description="Polar residues" evidence="1">
    <location>
        <begin position="1"/>
        <end position="10"/>
    </location>
</feature>
<accession>A0A653CC70</accession>
<gene>
    <name evidence="2" type="ORF">CALMAC_LOCUS7961</name>
</gene>
<sequence length="62" mass="7117">MGNYVDTTPLVSHGVGHSEKRSASHSVNRDLRPDMDPAYSRPTDLEMIWRIKTILIGYHHRT</sequence>
<dbReference type="Proteomes" id="UP000410492">
    <property type="component" value="Unassembled WGS sequence"/>
</dbReference>
<dbReference type="EMBL" id="CAACVG010007458">
    <property type="protein sequence ID" value="VEN45541.1"/>
    <property type="molecule type" value="Genomic_DNA"/>
</dbReference>
<evidence type="ECO:0000256" key="1">
    <source>
        <dbReference type="SAM" id="MobiDB-lite"/>
    </source>
</evidence>
<organism evidence="2 3">
    <name type="scientific">Callosobruchus maculatus</name>
    <name type="common">Southern cowpea weevil</name>
    <name type="synonym">Pulse bruchid</name>
    <dbReference type="NCBI Taxonomy" id="64391"/>
    <lineage>
        <taxon>Eukaryota</taxon>
        <taxon>Metazoa</taxon>
        <taxon>Ecdysozoa</taxon>
        <taxon>Arthropoda</taxon>
        <taxon>Hexapoda</taxon>
        <taxon>Insecta</taxon>
        <taxon>Pterygota</taxon>
        <taxon>Neoptera</taxon>
        <taxon>Endopterygota</taxon>
        <taxon>Coleoptera</taxon>
        <taxon>Polyphaga</taxon>
        <taxon>Cucujiformia</taxon>
        <taxon>Chrysomeloidea</taxon>
        <taxon>Chrysomelidae</taxon>
        <taxon>Bruchinae</taxon>
        <taxon>Bruchini</taxon>
        <taxon>Callosobruchus</taxon>
    </lineage>
</organism>
<name>A0A653CC70_CALMS</name>
<feature type="compositionally biased region" description="Basic and acidic residues" evidence="1">
    <location>
        <begin position="16"/>
        <end position="35"/>
    </location>
</feature>
<dbReference type="AlphaFoldDB" id="A0A653CC70"/>
<reference evidence="2 3" key="1">
    <citation type="submission" date="2019-01" db="EMBL/GenBank/DDBJ databases">
        <authorList>
            <person name="Sayadi A."/>
        </authorList>
    </citation>
    <scope>NUCLEOTIDE SEQUENCE [LARGE SCALE GENOMIC DNA]</scope>
</reference>
<protein>
    <submittedName>
        <fullName evidence="2">Uncharacterized protein</fullName>
    </submittedName>
</protein>